<reference evidence="3 4" key="1">
    <citation type="journal article" date="2015" name="Stand. Genomic Sci.">
        <title>Genomic Encyclopedia of Bacterial and Archaeal Type Strains, Phase III: the genomes of soil and plant-associated and newly described type strains.</title>
        <authorList>
            <person name="Whitman W.B."/>
            <person name="Woyke T."/>
            <person name="Klenk H.P."/>
            <person name="Zhou Y."/>
            <person name="Lilburn T.G."/>
            <person name="Beck B.J."/>
            <person name="De Vos P."/>
            <person name="Vandamme P."/>
            <person name="Eisen J.A."/>
            <person name="Garrity G."/>
            <person name="Hugenholtz P."/>
            <person name="Kyrpides N.C."/>
        </authorList>
    </citation>
    <scope>NUCLEOTIDE SEQUENCE [LARGE SCALE GENOMIC DNA]</scope>
    <source>
        <strain evidence="3 4">CGMCC 1.7271</strain>
    </source>
</reference>
<evidence type="ECO:0000259" key="2">
    <source>
        <dbReference type="Pfam" id="PF12215"/>
    </source>
</evidence>
<dbReference type="Gene3D" id="1.50.10.10">
    <property type="match status" value="1"/>
</dbReference>
<evidence type="ECO:0000313" key="4">
    <source>
        <dbReference type="Proteomes" id="UP000316167"/>
    </source>
</evidence>
<name>A0A562SRC4_9BACT</name>
<proteinExistence type="predicted"/>
<keyword evidence="4" id="KW-1185">Reference proteome</keyword>
<evidence type="ECO:0000313" key="3">
    <source>
        <dbReference type="EMBL" id="TWI83330.1"/>
    </source>
</evidence>
<protein>
    <submittedName>
        <fullName evidence="3">Uncharacterized protein (DUF608 family)</fullName>
    </submittedName>
</protein>
<dbReference type="GO" id="GO:0004553">
    <property type="term" value="F:hydrolase activity, hydrolyzing O-glycosyl compounds"/>
    <property type="evidence" value="ECO:0007669"/>
    <property type="project" value="InterPro"/>
</dbReference>
<feature type="domain" description="Glycosyl-hydrolase family 116 catalytic region" evidence="1">
    <location>
        <begin position="495"/>
        <end position="786"/>
    </location>
</feature>
<sequence length="880" mass="98955">MTNKICLPPIQNLIKILLLLLVGLPVRVKAQHKPLSEGITVLKKYDKEHLYRIAMPIGGIGTGTVSLGGSGEFRDWEIMNVPAKNYSTVTTGNDAPFFSIYTKKKDEAPRSKALLGPIHFADYQHYEGRSVNHHGLPRFRNASFESTYPFGIVTLSDGTMPVNIKLLAYNPFIPGNADASGIPVAIIKYEVENISNETVEISISGNIRNFIGKDGSEYTSDWKGDYIPTGAKENKNVYRSGNNYSGIYMYSDGVDKASPAWGTMALTTPIEENEKVSYRTSSAQNEWGNALLDFWDDFSADGMLTEKTKLIDQDPMASLAVSKTLKAGEKKTFTFYLTWHFPNRFAWSKSNVGNYYSTQYADAWNVMEKEVDRLPILTQKTIEFVNALMSSSYPDVIKEAALFNLSTLRSQTVFRTEDGKMFGWEGVMDRFGSCKGSCTHVWNYEQATPYLFNSLAKTMREVEFNYAMRESGHMGFRTNLPLVEAGSGINVAAADGQMGTIMKFYREWQLSGDKDFLMKHWPKIKTALSYAWIENGWDGNQDGVMEGVQHNTMDVEYFGPNPQMQLWYLGALRAGEEMATYLKDAAFAKKCRTLFQSGSKWTDEHLFNGEYYIQKIQPPVSKASIPKGQMAGMGTKQIDNPDYQLGSGCLVDQLVGQYMAHILGLGYLVKEEHIKTTLQSILKYNKRETMFEHFNNMRSFAMGEEKALLMASWPKGGRPAIPFPYWSEVMTGFEYTAAIGMMYEGMQQEGLDVVKNIRDRYDGQKRNPFNEGECGHHYARAMASWAGIIQQSGFHFSAVDKSISFTNTAGNYFWSNGSAWGMCTIVKTDKGYQANLSVKYGNIELKKITLGKALVKELKAAVIIKENESLTFEWPTGTRN</sequence>
<accession>A0A562SRC4</accession>
<dbReference type="Pfam" id="PF04685">
    <property type="entry name" value="DUF608"/>
    <property type="match status" value="1"/>
</dbReference>
<evidence type="ECO:0000259" key="1">
    <source>
        <dbReference type="Pfam" id="PF04685"/>
    </source>
</evidence>
<comment type="caution">
    <text evidence="3">The sequence shown here is derived from an EMBL/GenBank/DDBJ whole genome shotgun (WGS) entry which is preliminary data.</text>
</comment>
<dbReference type="GO" id="GO:0005975">
    <property type="term" value="P:carbohydrate metabolic process"/>
    <property type="evidence" value="ECO:0007669"/>
    <property type="project" value="InterPro"/>
</dbReference>
<dbReference type="Pfam" id="PF12215">
    <property type="entry name" value="Glyco_hydr_116N"/>
    <property type="match status" value="1"/>
</dbReference>
<dbReference type="InterPro" id="IPR052566">
    <property type="entry name" value="Non-lysos_glucosylceramidase"/>
</dbReference>
<dbReference type="PANTHER" id="PTHR12654">
    <property type="entry name" value="BILE ACID BETA-GLUCOSIDASE-RELATED"/>
    <property type="match status" value="1"/>
</dbReference>
<dbReference type="EMBL" id="VLLE01000003">
    <property type="protein sequence ID" value="TWI83330.1"/>
    <property type="molecule type" value="Genomic_DNA"/>
</dbReference>
<feature type="domain" description="Glycosyl-hydrolase family 116 N-terminal" evidence="2">
    <location>
        <begin position="54"/>
        <end position="371"/>
    </location>
</feature>
<dbReference type="SUPFAM" id="SSF48208">
    <property type="entry name" value="Six-hairpin glycosidases"/>
    <property type="match status" value="1"/>
</dbReference>
<dbReference type="OrthoDB" id="1007311at2"/>
<dbReference type="InterPro" id="IPR024462">
    <property type="entry name" value="GH116_N"/>
</dbReference>
<dbReference type="InterPro" id="IPR008928">
    <property type="entry name" value="6-hairpin_glycosidase_sf"/>
</dbReference>
<gene>
    <name evidence="3" type="ORF">IQ13_1438</name>
</gene>
<dbReference type="Proteomes" id="UP000316167">
    <property type="component" value="Unassembled WGS sequence"/>
</dbReference>
<dbReference type="InterPro" id="IPR012341">
    <property type="entry name" value="6hp_glycosidase-like_sf"/>
</dbReference>
<dbReference type="InterPro" id="IPR006775">
    <property type="entry name" value="GH116_catalytic"/>
</dbReference>
<dbReference type="PANTHER" id="PTHR12654:SF0">
    <property type="entry name" value="NON-LYSOSOMAL GLUCOSYLCERAMIDASE"/>
    <property type="match status" value="1"/>
</dbReference>
<organism evidence="3 4">
    <name type="scientific">Lacibacter cauensis</name>
    <dbReference type="NCBI Taxonomy" id="510947"/>
    <lineage>
        <taxon>Bacteria</taxon>
        <taxon>Pseudomonadati</taxon>
        <taxon>Bacteroidota</taxon>
        <taxon>Chitinophagia</taxon>
        <taxon>Chitinophagales</taxon>
        <taxon>Chitinophagaceae</taxon>
        <taxon>Lacibacter</taxon>
    </lineage>
</organism>
<dbReference type="AlphaFoldDB" id="A0A562SRC4"/>